<dbReference type="GO" id="GO:0009306">
    <property type="term" value="P:protein secretion"/>
    <property type="evidence" value="ECO:0007669"/>
    <property type="project" value="UniProtKB-UniRule"/>
</dbReference>
<dbReference type="GO" id="GO:0005886">
    <property type="term" value="C:plasma membrane"/>
    <property type="evidence" value="ECO:0007669"/>
    <property type="project" value="UniProtKB-SubCell"/>
</dbReference>
<feature type="transmembrane region" description="Helical" evidence="13">
    <location>
        <begin position="298"/>
        <end position="320"/>
    </location>
</feature>
<reference evidence="14 15" key="1">
    <citation type="submission" date="2018-10" db="EMBL/GenBank/DDBJ databases">
        <title>Comparative functional genomics of the obligate endosymbiont Buchnera aphidicola.</title>
        <authorList>
            <person name="Chong R.A."/>
        </authorList>
    </citation>
    <scope>NUCLEOTIDE SEQUENCE [LARGE SCALE GENOMIC DNA]</scope>
    <source>
        <strain evidence="14 15">Tma</strain>
    </source>
</reference>
<keyword evidence="9 13" id="KW-1133">Transmembrane helix</keyword>
<dbReference type="AlphaFoldDB" id="A0A4D6YAY8"/>
<evidence type="ECO:0000313" key="15">
    <source>
        <dbReference type="Proteomes" id="UP000298603"/>
    </source>
</evidence>
<protein>
    <recommendedName>
        <fullName evidence="3 13">Flagellar biosynthetic protein FliP</fullName>
    </recommendedName>
</protein>
<keyword evidence="10 13" id="KW-0472">Membrane</keyword>
<keyword evidence="8 13" id="KW-0653">Protein transport</keyword>
<dbReference type="OrthoDB" id="9805111at2"/>
<evidence type="ECO:0000256" key="7">
    <source>
        <dbReference type="ARBA" id="ARBA00022795"/>
    </source>
</evidence>
<dbReference type="Proteomes" id="UP000298603">
    <property type="component" value="Chromosome"/>
</dbReference>
<dbReference type="PROSITE" id="PS01061">
    <property type="entry name" value="FLIP_2"/>
    <property type="match status" value="1"/>
</dbReference>
<keyword evidence="4 13" id="KW-0813">Transport</keyword>
<keyword evidence="6 13" id="KW-0812">Transmembrane</keyword>
<evidence type="ECO:0000256" key="5">
    <source>
        <dbReference type="ARBA" id="ARBA00022475"/>
    </source>
</evidence>
<accession>A0A4D6YAY8</accession>
<dbReference type="InterPro" id="IPR022781">
    <property type="entry name" value="Flagellar_biosynth_FliO"/>
</dbReference>
<evidence type="ECO:0000256" key="13">
    <source>
        <dbReference type="RuleBase" id="RU362069"/>
    </source>
</evidence>
<organism evidence="14 15">
    <name type="scientific">Buchnera aphidicola</name>
    <name type="common">Therioaphis trifolii</name>
    <dbReference type="NCBI Taxonomy" id="1241884"/>
    <lineage>
        <taxon>Bacteria</taxon>
        <taxon>Pseudomonadati</taxon>
        <taxon>Pseudomonadota</taxon>
        <taxon>Gammaproteobacteria</taxon>
        <taxon>Enterobacterales</taxon>
        <taxon>Erwiniaceae</taxon>
        <taxon>Buchnera</taxon>
    </lineage>
</organism>
<evidence type="ECO:0000256" key="1">
    <source>
        <dbReference type="ARBA" id="ARBA00003663"/>
    </source>
</evidence>
<keyword evidence="12 13" id="KW-1006">Bacterial flagellum protein export</keyword>
<keyword evidence="14" id="KW-0282">Flagellum</keyword>
<dbReference type="NCBIfam" id="TIGR01103">
    <property type="entry name" value="fliP"/>
    <property type="match status" value="1"/>
</dbReference>
<feature type="transmembrane region" description="Helical" evidence="13">
    <location>
        <begin position="332"/>
        <end position="353"/>
    </location>
</feature>
<evidence type="ECO:0000256" key="11">
    <source>
        <dbReference type="ARBA" id="ARBA00023143"/>
    </source>
</evidence>
<dbReference type="Pfam" id="PF00813">
    <property type="entry name" value="FliP"/>
    <property type="match status" value="1"/>
</dbReference>
<dbReference type="GO" id="GO:0044781">
    <property type="term" value="P:bacterial-type flagellum organization"/>
    <property type="evidence" value="ECO:0007669"/>
    <property type="project" value="UniProtKB-UniRule"/>
</dbReference>
<evidence type="ECO:0000256" key="2">
    <source>
        <dbReference type="ARBA" id="ARBA00006257"/>
    </source>
</evidence>
<feature type="transmembrane region" description="Helical" evidence="13">
    <location>
        <begin position="148"/>
        <end position="181"/>
    </location>
</feature>
<keyword evidence="15" id="KW-1185">Reference proteome</keyword>
<feature type="transmembrane region" description="Helical" evidence="13">
    <location>
        <begin position="110"/>
        <end position="128"/>
    </location>
</feature>
<keyword evidence="14" id="KW-0969">Cilium</keyword>
<comment type="function">
    <text evidence="1 13">Plays a role in the flagellum-specific transport system.</text>
</comment>
<comment type="similarity">
    <text evidence="2 13">Belongs to the FliP/MopC/SpaP family.</text>
</comment>
<evidence type="ECO:0000256" key="4">
    <source>
        <dbReference type="ARBA" id="ARBA00022448"/>
    </source>
</evidence>
<sequence length="357" mass="41849">MKIIFDLFYQHILYKDIFFFMKFFILLFLIIWLIRNISFLTNNYNNSLIKVINQIKLDTNNKIIILDVQGVKLVLGITLNNMNVLYTIPFTNNDINHQIKIEQSNFKFTFLNKIILNICCFLLFFFYSPNAYATEFSELTKHIFLNNIYNWSFSIQMFIFTFFLALLSVIILMTTSFTRIIIVLTLLRNALGIPSIPPNQLLIVISCFLTFCIMNPIFYKIYHEAYLPLYLNKIQFDEAFFKAYKPIHDFMLHQTRHSDLLAFSKLSNIPLIENQNFIPIQILLPSFITSELKTACQIGFTIFIPFLIIDLFVSSILISLGMMMISPNSISLPIKLILFVMVDGWKLIFSSLVNSFY</sequence>
<dbReference type="Pfam" id="PF04347">
    <property type="entry name" value="FliO"/>
    <property type="match status" value="1"/>
</dbReference>
<dbReference type="PANTHER" id="PTHR30587:SF0">
    <property type="entry name" value="FLAGELLAR BIOSYNTHETIC PROTEIN FLIP"/>
    <property type="match status" value="1"/>
</dbReference>
<evidence type="ECO:0000256" key="6">
    <source>
        <dbReference type="ARBA" id="ARBA00022692"/>
    </source>
</evidence>
<dbReference type="EMBL" id="CP032996">
    <property type="protein sequence ID" value="QCI27067.1"/>
    <property type="molecule type" value="Genomic_DNA"/>
</dbReference>
<gene>
    <name evidence="13 14" type="primary">fliP</name>
    <name evidence="14" type="ORF">D9V81_00315</name>
</gene>
<dbReference type="InterPro" id="IPR005837">
    <property type="entry name" value="FliP"/>
</dbReference>
<comment type="subcellular location">
    <subcellularLocation>
        <location evidence="13">Cell membrane</location>
        <topology evidence="13">Multi-pass membrane protein</topology>
    </subcellularLocation>
    <subcellularLocation>
        <location evidence="13">Bacterial flagellum basal body</location>
    </subcellularLocation>
</comment>
<dbReference type="PANTHER" id="PTHR30587">
    <property type="entry name" value="FLAGELLAR BIOSYNTHETIC PROTEIN FLIP"/>
    <property type="match status" value="1"/>
</dbReference>
<evidence type="ECO:0000256" key="8">
    <source>
        <dbReference type="ARBA" id="ARBA00022927"/>
    </source>
</evidence>
<evidence type="ECO:0000256" key="12">
    <source>
        <dbReference type="ARBA" id="ARBA00023225"/>
    </source>
</evidence>
<keyword evidence="11" id="KW-0975">Bacterial flagellum</keyword>
<dbReference type="InterPro" id="IPR005838">
    <property type="entry name" value="T3SS_IM_P"/>
</dbReference>
<name>A0A4D6YAY8_9GAMM</name>
<proteinExistence type="inferred from homology"/>
<feature type="transmembrane region" description="Helical" evidence="13">
    <location>
        <begin position="201"/>
        <end position="222"/>
    </location>
</feature>
<feature type="transmembrane region" description="Helical" evidence="13">
    <location>
        <begin position="12"/>
        <end position="34"/>
    </location>
</feature>
<keyword evidence="7 13" id="KW-1005">Bacterial flagellum biogenesis</keyword>
<dbReference type="PRINTS" id="PR01302">
    <property type="entry name" value="TYPE3IMPPROT"/>
</dbReference>
<evidence type="ECO:0000313" key="14">
    <source>
        <dbReference type="EMBL" id="QCI27067.1"/>
    </source>
</evidence>
<dbReference type="GO" id="GO:0009425">
    <property type="term" value="C:bacterial-type flagellum basal body"/>
    <property type="evidence" value="ECO:0007669"/>
    <property type="project" value="UniProtKB-SubCell"/>
</dbReference>
<evidence type="ECO:0000256" key="3">
    <source>
        <dbReference type="ARBA" id="ARBA00021714"/>
    </source>
</evidence>
<keyword evidence="14" id="KW-0966">Cell projection</keyword>
<keyword evidence="5 13" id="KW-1003">Cell membrane</keyword>
<evidence type="ECO:0000256" key="9">
    <source>
        <dbReference type="ARBA" id="ARBA00022989"/>
    </source>
</evidence>
<evidence type="ECO:0000256" key="10">
    <source>
        <dbReference type="ARBA" id="ARBA00023136"/>
    </source>
</evidence>